<feature type="domain" description="CD-NTase-associated protein 16 NUDIX" evidence="1">
    <location>
        <begin position="72"/>
        <end position="264"/>
    </location>
</feature>
<accession>A0ABS1C339</accession>
<dbReference type="Pfam" id="PF18167">
    <property type="entry name" value="Sa_NUDIX"/>
    <property type="match status" value="1"/>
</dbReference>
<evidence type="ECO:0000259" key="1">
    <source>
        <dbReference type="Pfam" id="PF18167"/>
    </source>
</evidence>
<dbReference type="RefSeq" id="WP_200505794.1">
    <property type="nucleotide sequence ID" value="NZ_JAEHFX010000003.1"/>
</dbReference>
<sequence length="274" mass="32022">MIKYVTALGILIAFKIWGGSFIPHEPTSDLLSDLAIGGIGGIIGMVIKTYLDLKDKLWVCLFARMRYPNTYIRVSVAYLFKIYVDGKYLLVKGRNIDQLQPVGGVYKCLPESSMLFNQLDILDDKEIPICDTSRHDLRIRVMGKNLHKFISWFESKQDREISNWREFCEELVQPGYLSRENFPHINYRYLHQNPFYLHWSTYYQCPEILIHEVYELIPTEKQQQELKSLLPTANSNYQWVDEDTIKRLGRANGAKPFAVAEHTNTLFNKDFKLN</sequence>
<name>A0ABS1C339_9BACT</name>
<keyword evidence="3" id="KW-1185">Reference proteome</keyword>
<dbReference type="Proteomes" id="UP000644147">
    <property type="component" value="Unassembled WGS sequence"/>
</dbReference>
<reference evidence="2 3" key="1">
    <citation type="submission" date="2020-12" db="EMBL/GenBank/DDBJ databases">
        <title>Bacterial novel species Adhaeribacter sp. BT258 isolated from soil.</title>
        <authorList>
            <person name="Jung H.-Y."/>
        </authorList>
    </citation>
    <scope>NUCLEOTIDE SEQUENCE [LARGE SCALE GENOMIC DNA]</scope>
    <source>
        <strain evidence="2 3">BT258</strain>
    </source>
</reference>
<evidence type="ECO:0000313" key="3">
    <source>
        <dbReference type="Proteomes" id="UP000644147"/>
    </source>
</evidence>
<organism evidence="2 3">
    <name type="scientific">Adhaeribacter terrigena</name>
    <dbReference type="NCBI Taxonomy" id="2793070"/>
    <lineage>
        <taxon>Bacteria</taxon>
        <taxon>Pseudomonadati</taxon>
        <taxon>Bacteroidota</taxon>
        <taxon>Cytophagia</taxon>
        <taxon>Cytophagales</taxon>
        <taxon>Hymenobacteraceae</taxon>
        <taxon>Adhaeribacter</taxon>
    </lineage>
</organism>
<proteinExistence type="predicted"/>
<evidence type="ECO:0000313" key="2">
    <source>
        <dbReference type="EMBL" id="MBK0403053.1"/>
    </source>
</evidence>
<gene>
    <name evidence="2" type="ORF">I5M27_08640</name>
</gene>
<protein>
    <recommendedName>
        <fullName evidence="1">CD-NTase-associated protein 16 NUDIX domain-containing protein</fullName>
    </recommendedName>
</protein>
<dbReference type="EMBL" id="JAEHFX010000003">
    <property type="protein sequence ID" value="MBK0403053.1"/>
    <property type="molecule type" value="Genomic_DNA"/>
</dbReference>
<dbReference type="InterPro" id="IPR040829">
    <property type="entry name" value="Cap16_NUDIX"/>
</dbReference>
<comment type="caution">
    <text evidence="2">The sequence shown here is derived from an EMBL/GenBank/DDBJ whole genome shotgun (WGS) entry which is preliminary data.</text>
</comment>